<comment type="cofactor">
    <cofactor evidence="1">
        <name>(R)-lipoate</name>
        <dbReference type="ChEBI" id="CHEBI:83088"/>
    </cofactor>
</comment>
<dbReference type="Pfam" id="PF02817">
    <property type="entry name" value="E3_binding"/>
    <property type="match status" value="1"/>
</dbReference>
<dbReference type="InterPro" id="IPR036625">
    <property type="entry name" value="E3-bd_dom_sf"/>
</dbReference>
<feature type="compositionally biased region" description="Low complexity" evidence="6">
    <location>
        <begin position="86"/>
        <end position="107"/>
    </location>
</feature>
<organism evidence="8 9">
    <name type="scientific">Mycobacterium arosiense ATCC BAA-1401 = DSM 45069</name>
    <dbReference type="NCBI Taxonomy" id="1265311"/>
    <lineage>
        <taxon>Bacteria</taxon>
        <taxon>Bacillati</taxon>
        <taxon>Actinomycetota</taxon>
        <taxon>Actinomycetes</taxon>
        <taxon>Mycobacteriales</taxon>
        <taxon>Mycobacteriaceae</taxon>
        <taxon>Mycobacterium</taxon>
        <taxon>Mycobacterium avium complex (MAC)</taxon>
    </lineage>
</organism>
<dbReference type="RefSeq" id="WP_211280847.1">
    <property type="nucleotide sequence ID" value="NZ_MVHG01000286.1"/>
</dbReference>
<dbReference type="AlphaFoldDB" id="A0A1W9YUM3"/>
<dbReference type="FunFam" id="4.10.320.10:FF:000008">
    <property type="entry name" value="Dihydrolipoamide acetyltransferase component of pyruvate dehydrogenase complex"/>
    <property type="match status" value="1"/>
</dbReference>
<dbReference type="EMBL" id="MVHG01000286">
    <property type="protein sequence ID" value="ORA03766.1"/>
    <property type="molecule type" value="Genomic_DNA"/>
</dbReference>
<keyword evidence="5" id="KW-0012">Acyltransferase</keyword>
<dbReference type="GO" id="GO:0016407">
    <property type="term" value="F:acetyltransferase activity"/>
    <property type="evidence" value="ECO:0007669"/>
    <property type="project" value="TreeGrafter"/>
</dbReference>
<evidence type="ECO:0000259" key="7">
    <source>
        <dbReference type="PROSITE" id="PS51826"/>
    </source>
</evidence>
<dbReference type="SUPFAM" id="SSF47005">
    <property type="entry name" value="Peripheral subunit-binding domain of 2-oxo acid dehydrogenase complex"/>
    <property type="match status" value="1"/>
</dbReference>
<gene>
    <name evidence="8" type="ORF">BST14_28650</name>
</gene>
<keyword evidence="4" id="KW-0450">Lipoyl</keyword>
<evidence type="ECO:0000256" key="4">
    <source>
        <dbReference type="ARBA" id="ARBA00022823"/>
    </source>
</evidence>
<evidence type="ECO:0000256" key="3">
    <source>
        <dbReference type="ARBA" id="ARBA00022679"/>
    </source>
</evidence>
<keyword evidence="9" id="KW-1185">Reference proteome</keyword>
<feature type="compositionally biased region" description="Pro residues" evidence="6">
    <location>
        <begin position="1"/>
        <end position="14"/>
    </location>
</feature>
<evidence type="ECO:0000256" key="5">
    <source>
        <dbReference type="ARBA" id="ARBA00023315"/>
    </source>
</evidence>
<feature type="region of interest" description="Disordered" evidence="6">
    <location>
        <begin position="1"/>
        <end position="48"/>
    </location>
</feature>
<dbReference type="PANTHER" id="PTHR43178">
    <property type="entry name" value="DIHYDROLIPOAMIDE ACETYLTRANSFERASE COMPONENT OF PYRUVATE DEHYDROGENASE COMPLEX"/>
    <property type="match status" value="1"/>
</dbReference>
<dbReference type="PANTHER" id="PTHR43178:SF5">
    <property type="entry name" value="LIPOAMIDE ACYLTRANSFERASE COMPONENT OF BRANCHED-CHAIN ALPHA-KETO ACID DEHYDROGENASE COMPLEX, MITOCHONDRIAL"/>
    <property type="match status" value="1"/>
</dbReference>
<comment type="caution">
    <text evidence="8">The sequence shown here is derived from an EMBL/GenBank/DDBJ whole genome shotgun (WGS) entry which is preliminary data.</text>
</comment>
<dbReference type="InterPro" id="IPR004167">
    <property type="entry name" value="PSBD"/>
</dbReference>
<feature type="region of interest" description="Disordered" evidence="6">
    <location>
        <begin position="79"/>
        <end position="107"/>
    </location>
</feature>
<evidence type="ECO:0000313" key="9">
    <source>
        <dbReference type="Proteomes" id="UP000192707"/>
    </source>
</evidence>
<comment type="similarity">
    <text evidence="2">Belongs to the 2-oxoacid dehydrogenase family.</text>
</comment>
<name>A0A1W9YUM3_MYCAI</name>
<keyword evidence="3 8" id="KW-0808">Transferase</keyword>
<evidence type="ECO:0000256" key="6">
    <source>
        <dbReference type="SAM" id="MobiDB-lite"/>
    </source>
</evidence>
<evidence type="ECO:0000256" key="2">
    <source>
        <dbReference type="ARBA" id="ARBA00007317"/>
    </source>
</evidence>
<proteinExistence type="inferred from homology"/>
<dbReference type="Gene3D" id="4.10.320.10">
    <property type="entry name" value="E3-binding domain"/>
    <property type="match status" value="1"/>
</dbReference>
<feature type="non-terminal residue" evidence="8">
    <location>
        <position position="1"/>
    </location>
</feature>
<feature type="non-terminal residue" evidence="8">
    <location>
        <position position="107"/>
    </location>
</feature>
<feature type="domain" description="Peripheral subunit-binding (PSBD)" evidence="7">
    <location>
        <begin position="44"/>
        <end position="81"/>
    </location>
</feature>
<dbReference type="PROSITE" id="PS51826">
    <property type="entry name" value="PSBD"/>
    <property type="match status" value="1"/>
</dbReference>
<dbReference type="GO" id="GO:0005737">
    <property type="term" value="C:cytoplasm"/>
    <property type="evidence" value="ECO:0007669"/>
    <property type="project" value="TreeGrafter"/>
</dbReference>
<reference evidence="8 9" key="1">
    <citation type="submission" date="2016-12" db="EMBL/GenBank/DDBJ databases">
        <title>The new phylogeny of genus Mycobacterium.</title>
        <authorList>
            <person name="Tortoli E."/>
            <person name="Trovato A."/>
            <person name="Cirillo D.M."/>
        </authorList>
    </citation>
    <scope>NUCLEOTIDE SEQUENCE [LARGE SCALE GENOMIC DNA]</scope>
    <source>
        <strain evidence="8 9">DSM 45069</strain>
    </source>
</reference>
<accession>A0A1W9YUM3</accession>
<dbReference type="GO" id="GO:0031405">
    <property type="term" value="F:lipoic acid binding"/>
    <property type="evidence" value="ECO:0007669"/>
    <property type="project" value="TreeGrafter"/>
</dbReference>
<protein>
    <submittedName>
        <fullName evidence="8">Dihydrolipoamide acetyltransferase</fullName>
    </submittedName>
</protein>
<sequence length="107" mass="10627">PKPEPAPQPQAQPKPEPKPEPAPEPKAQPAQAQPASPGGDGTPYVTPLVRKLAAENDIDLNSVTGTGVGGRIRKQDVLAAAEAKKAPVPAAAAPAAQAPAAPRAAAA</sequence>
<dbReference type="Proteomes" id="UP000192707">
    <property type="component" value="Unassembled WGS sequence"/>
</dbReference>
<evidence type="ECO:0000256" key="1">
    <source>
        <dbReference type="ARBA" id="ARBA00001938"/>
    </source>
</evidence>
<dbReference type="InterPro" id="IPR050743">
    <property type="entry name" value="2-oxoacid_DH_E2_comp"/>
</dbReference>
<evidence type="ECO:0000313" key="8">
    <source>
        <dbReference type="EMBL" id="ORA03766.1"/>
    </source>
</evidence>